<evidence type="ECO:0000256" key="3">
    <source>
        <dbReference type="SAM" id="SignalP"/>
    </source>
</evidence>
<accession>A0A5P9CQ06</accession>
<sequence length="617" mass="67516" precursor="true">MKFNKLSVLVGVALLPSWNVLADTIEQTLTFSPDNCAPGWYCQYKASPSDQGGLDTSQLSSYAMEFKSIPQVPGVNVGESIWSNGAFVVSGGNAAGQEMQQWPEFSADVVFDGTPSGGSGGGTEGGTDALPTENAIIHHVTFPYDDAQTTIDVFNLNTPYATDVVISNLIAGTLYSYLVEKKYPEVNFNKEYLVGSILSQLLQEAGLSDSRINPDYSAEAKKQPIHEPNYASSLLAVGQGGPYQINDYNKRLPDTTTAGSLGLINYDALYQGLGYTIDDQDSGVQGERVGPDSLEDIYFGPIAATYFQFNDINRLEVLAGQSWYQNQEAWNTCFNTALKDERFTSDPNALRLTDFLINVIYNAGSYSVAFGDYLDVCVDAYGDGTTFDFTSELPYLNSYDLGPEEYKQKISASGEEWWYRYPRQVSFYADQLFGEDLVASGLNMTNNQQFTVADLEPVFVKVFAQLSYKTQQDQLPTLIDEATAQQAFAQAVETAGVTLETRYSLSDESQRSALFDFLYQAFGQLESRTADLGAVSGEITGDGNGGDNGNGGITPPPVDGAEWNASTEYSVECTTVTYQGQEYQNQWWTQGDTPDPAEGDTYNKVWRFPGAASNMCP</sequence>
<feature type="compositionally biased region" description="Gly residues" evidence="2">
    <location>
        <begin position="540"/>
        <end position="552"/>
    </location>
</feature>
<keyword evidence="3" id="KW-0732">Signal</keyword>
<dbReference type="InterPro" id="IPR003610">
    <property type="entry name" value="CBM5/12"/>
</dbReference>
<protein>
    <submittedName>
        <fullName evidence="5">Carbohydrate binding domain protein</fullName>
    </submittedName>
</protein>
<evidence type="ECO:0000256" key="1">
    <source>
        <dbReference type="ARBA" id="ARBA00022801"/>
    </source>
</evidence>
<proteinExistence type="predicted"/>
<evidence type="ECO:0000259" key="4">
    <source>
        <dbReference type="SMART" id="SM00495"/>
    </source>
</evidence>
<feature type="chain" id="PRO_5024910228" evidence="3">
    <location>
        <begin position="23"/>
        <end position="617"/>
    </location>
</feature>
<dbReference type="AlphaFoldDB" id="A0A5P9CQ06"/>
<dbReference type="InterPro" id="IPR036573">
    <property type="entry name" value="CBM_sf_5/12"/>
</dbReference>
<dbReference type="SMART" id="SM00495">
    <property type="entry name" value="ChtBD3"/>
    <property type="match status" value="1"/>
</dbReference>
<dbReference type="RefSeq" id="WP_172971872.1">
    <property type="nucleotide sequence ID" value="NZ_CBCSDK010000026.1"/>
</dbReference>
<dbReference type="KEGG" id="vaq:FIV01_18235"/>
<evidence type="ECO:0000256" key="2">
    <source>
        <dbReference type="SAM" id="MobiDB-lite"/>
    </source>
</evidence>
<gene>
    <name evidence="5" type="ORF">FIV01_18235</name>
</gene>
<dbReference type="Proteomes" id="UP000326936">
    <property type="component" value="Plasmid pTHAF100_a"/>
</dbReference>
<dbReference type="GO" id="GO:0030246">
    <property type="term" value="F:carbohydrate binding"/>
    <property type="evidence" value="ECO:0007669"/>
    <property type="project" value="InterPro"/>
</dbReference>
<evidence type="ECO:0000313" key="5">
    <source>
        <dbReference type="EMBL" id="QFT28335.1"/>
    </source>
</evidence>
<feature type="region of interest" description="Disordered" evidence="2">
    <location>
        <begin position="538"/>
        <end position="562"/>
    </location>
</feature>
<dbReference type="Pfam" id="PF02839">
    <property type="entry name" value="CBM_5_12"/>
    <property type="match status" value="1"/>
</dbReference>
<dbReference type="CDD" id="cd12215">
    <property type="entry name" value="ChiC_BD"/>
    <property type="match status" value="1"/>
</dbReference>
<dbReference type="SUPFAM" id="SSF51055">
    <property type="entry name" value="Carbohydrate binding domain"/>
    <property type="match status" value="1"/>
</dbReference>
<keyword evidence="6" id="KW-1185">Reference proteome</keyword>
<geneLocation type="plasmid" evidence="6">
    <name>pthaf100_a</name>
</geneLocation>
<evidence type="ECO:0000313" key="6">
    <source>
        <dbReference type="Proteomes" id="UP000326936"/>
    </source>
</evidence>
<dbReference type="GO" id="GO:0005975">
    <property type="term" value="P:carbohydrate metabolic process"/>
    <property type="evidence" value="ECO:0007669"/>
    <property type="project" value="InterPro"/>
</dbReference>
<feature type="domain" description="Chitin-binding type-3" evidence="4">
    <location>
        <begin position="560"/>
        <end position="605"/>
    </location>
</feature>
<keyword evidence="5" id="KW-0614">Plasmid</keyword>
<name>A0A5P9CQ06_9VIBR</name>
<organism evidence="5 6">
    <name type="scientific">Vibrio aquimaris</name>
    <dbReference type="NCBI Taxonomy" id="2587862"/>
    <lineage>
        <taxon>Bacteria</taxon>
        <taxon>Pseudomonadati</taxon>
        <taxon>Pseudomonadota</taxon>
        <taxon>Gammaproteobacteria</taxon>
        <taxon>Vibrionales</taxon>
        <taxon>Vibrionaceae</taxon>
        <taxon>Vibrio</taxon>
    </lineage>
</organism>
<dbReference type="GO" id="GO:0005576">
    <property type="term" value="C:extracellular region"/>
    <property type="evidence" value="ECO:0007669"/>
    <property type="project" value="InterPro"/>
</dbReference>
<dbReference type="EMBL" id="CP045351">
    <property type="protein sequence ID" value="QFT28335.1"/>
    <property type="molecule type" value="Genomic_DNA"/>
</dbReference>
<feature type="signal peptide" evidence="3">
    <location>
        <begin position="1"/>
        <end position="22"/>
    </location>
</feature>
<dbReference type="Gene3D" id="2.10.10.20">
    <property type="entry name" value="Carbohydrate-binding module superfamily 5/12"/>
    <property type="match status" value="1"/>
</dbReference>
<keyword evidence="1" id="KW-0378">Hydrolase</keyword>
<dbReference type="GO" id="GO:0004553">
    <property type="term" value="F:hydrolase activity, hydrolyzing O-glycosyl compounds"/>
    <property type="evidence" value="ECO:0007669"/>
    <property type="project" value="InterPro"/>
</dbReference>
<reference evidence="5 6" key="1">
    <citation type="submission" date="2019-10" db="EMBL/GenBank/DDBJ databases">
        <title>Complete genome sequence of Vibrio sp. strain THAF100, isolated from non-filtered water from the water column of tank 6 of a marine aquarium containing stony-coral fragments. Water maintained at 26 degree C.</title>
        <authorList>
            <person name="Ruckert C."/>
            <person name="Franco A."/>
            <person name="Kalinowski J."/>
            <person name="Glaeser S."/>
        </authorList>
    </citation>
    <scope>NUCLEOTIDE SEQUENCE [LARGE SCALE GENOMIC DNA]</scope>
    <source>
        <strain evidence="5 6">THAF100</strain>
        <plasmid evidence="6">pthaf100_a</plasmid>
    </source>
</reference>